<comment type="caution">
    <text evidence="2">The sequence shown here is derived from an EMBL/GenBank/DDBJ whole genome shotgun (WGS) entry which is preliminary data.</text>
</comment>
<protein>
    <recommendedName>
        <fullName evidence="4">F-box domain-containing protein</fullName>
    </recommendedName>
</protein>
<sequence>MSSGEEFKLAVDSGGALCANCKVKILPICSYPPLPLNILRSNQTPSNVEIPQILYTLQEEEKELKSYDEEIERLLLTVKRLKDDREQLQRRVEMRRSYFAPIRRLPAEIIGNIFDLVIISHSLYIRENRGRHYDRGKYRFPPRVCITAVALALSHVSFRWRNLAVSQRSIWSTISVALIEAMDDDLSPLLQLYFNNAAGHPLRMEIKDEAQFSSIERPRLESAEKVLSHFGRGGLSLLQTLTRHFPSCEELNLHSLQPKVLLCTMDTAVSFPLLHTLICSGSEPIFPENEIDGTPANFLFWSAVRDAPLLRNLHLNETGQSHQEYIPWRQLASLSVDHIEGYTDLQSVISRTRQLEVLRIGQHYRPARFTIPRPQEIQPVYFPRLWRVDLFDFLPRAADYVLASIDAPSIRELRIFMIEDGLRLGGRSEERRCWDLGAFYSMISRSTCCLIRLNLSVFPFGIWGESFTLFVKVLRLLTLLEHLEVQTGKSGPEESSRGGSRTRSFLCSIFSSLAVSSTSSHVLLPRLKDIHIHEPLSASGRRIMSVLDVVEQRSPTGLATIDKTDVTPLTNVLIGIDKSSGYWQRTYDRQPVVQRMAALGRDGTRCRIRTYFRV</sequence>
<evidence type="ECO:0000313" key="3">
    <source>
        <dbReference type="Proteomes" id="UP001383192"/>
    </source>
</evidence>
<organism evidence="2 3">
    <name type="scientific">Paramarasmius palmivorus</name>
    <dbReference type="NCBI Taxonomy" id="297713"/>
    <lineage>
        <taxon>Eukaryota</taxon>
        <taxon>Fungi</taxon>
        <taxon>Dikarya</taxon>
        <taxon>Basidiomycota</taxon>
        <taxon>Agaricomycotina</taxon>
        <taxon>Agaricomycetes</taxon>
        <taxon>Agaricomycetidae</taxon>
        <taxon>Agaricales</taxon>
        <taxon>Marasmiineae</taxon>
        <taxon>Marasmiaceae</taxon>
        <taxon>Paramarasmius</taxon>
    </lineage>
</organism>
<dbReference type="AlphaFoldDB" id="A0AAW0B6U7"/>
<proteinExistence type="predicted"/>
<gene>
    <name evidence="2" type="ORF">VNI00_017215</name>
</gene>
<evidence type="ECO:0000313" key="2">
    <source>
        <dbReference type="EMBL" id="KAK7021868.1"/>
    </source>
</evidence>
<name>A0AAW0B6U7_9AGAR</name>
<evidence type="ECO:0000256" key="1">
    <source>
        <dbReference type="SAM" id="Coils"/>
    </source>
</evidence>
<accession>A0AAW0B6U7</accession>
<evidence type="ECO:0008006" key="4">
    <source>
        <dbReference type="Google" id="ProtNLM"/>
    </source>
</evidence>
<dbReference type="Proteomes" id="UP001383192">
    <property type="component" value="Unassembled WGS sequence"/>
</dbReference>
<dbReference type="EMBL" id="JAYKXP010000160">
    <property type="protein sequence ID" value="KAK7021868.1"/>
    <property type="molecule type" value="Genomic_DNA"/>
</dbReference>
<keyword evidence="1" id="KW-0175">Coiled coil</keyword>
<reference evidence="2 3" key="1">
    <citation type="submission" date="2024-01" db="EMBL/GenBank/DDBJ databases">
        <title>A draft genome for a cacao thread blight-causing isolate of Paramarasmius palmivorus.</title>
        <authorList>
            <person name="Baruah I.K."/>
            <person name="Bukari Y."/>
            <person name="Amoako-Attah I."/>
            <person name="Meinhardt L.W."/>
            <person name="Bailey B.A."/>
            <person name="Cohen S.P."/>
        </authorList>
    </citation>
    <scope>NUCLEOTIDE SEQUENCE [LARGE SCALE GENOMIC DNA]</scope>
    <source>
        <strain evidence="2 3">GH-12</strain>
    </source>
</reference>
<feature type="coiled-coil region" evidence="1">
    <location>
        <begin position="57"/>
        <end position="91"/>
    </location>
</feature>
<keyword evidence="3" id="KW-1185">Reference proteome</keyword>